<dbReference type="PROSITE" id="PS51677">
    <property type="entry name" value="NODB"/>
    <property type="match status" value="1"/>
</dbReference>
<dbReference type="EMBL" id="MVHF01000047">
    <property type="protein sequence ID" value="ORA26989.1"/>
    <property type="molecule type" value="Genomic_DNA"/>
</dbReference>
<reference evidence="3 4" key="1">
    <citation type="submission" date="2017-02" db="EMBL/GenBank/DDBJ databases">
        <title>The new phylogeny of genus Mycobacterium.</title>
        <authorList>
            <person name="Tortoli E."/>
            <person name="Trovato A."/>
            <person name="Cirillo D.M."/>
        </authorList>
    </citation>
    <scope>NUCLEOTIDE SEQUENCE [LARGE SCALE GENOMIC DNA]</scope>
    <source>
        <strain evidence="3 4">RW6</strain>
    </source>
</reference>
<comment type="caution">
    <text evidence="3">The sequence shown here is derived from an EMBL/GenBank/DDBJ whole genome shotgun (WGS) entry which is preliminary data.</text>
</comment>
<gene>
    <name evidence="3" type="ORF">BST13_31085</name>
</gene>
<evidence type="ECO:0000313" key="3">
    <source>
        <dbReference type="EMBL" id="ORA26989.1"/>
    </source>
</evidence>
<keyword evidence="4" id="KW-1185">Reference proteome</keyword>
<accession>A0A1X0AAB8</accession>
<dbReference type="RefSeq" id="WP_083169013.1">
    <property type="nucleotide sequence ID" value="NZ_MVHF01000047.1"/>
</dbReference>
<dbReference type="PANTHER" id="PTHR34216:SF11">
    <property type="entry name" value="CHITOOLIGOSACCHARIDE DEACETYLASE"/>
    <property type="match status" value="1"/>
</dbReference>
<evidence type="ECO:0000256" key="1">
    <source>
        <dbReference type="ARBA" id="ARBA00022729"/>
    </source>
</evidence>
<evidence type="ECO:0000313" key="4">
    <source>
        <dbReference type="Proteomes" id="UP000192448"/>
    </source>
</evidence>
<proteinExistence type="predicted"/>
<keyword evidence="1" id="KW-0732">Signal</keyword>
<dbReference type="Gene3D" id="3.20.20.370">
    <property type="entry name" value="Glycoside hydrolase/deacetylase"/>
    <property type="match status" value="1"/>
</dbReference>
<dbReference type="Pfam" id="PF01522">
    <property type="entry name" value="Polysacc_deac_1"/>
    <property type="match status" value="1"/>
</dbReference>
<dbReference type="PANTHER" id="PTHR34216">
    <property type="match status" value="1"/>
</dbReference>
<dbReference type="InterPro" id="IPR002509">
    <property type="entry name" value="NODB_dom"/>
</dbReference>
<sequence length="246" mass="27565">MKLPPRVNNVTTRHLPVKLIRSRLQRPVASITFDDFPRSAWIEGSRVLQRHNARATYYTAGRFCGQFEDGLEYYTTEDLRQIHDTGHEIGCHTYSHRYGTDVDSAALHADSNHNQAFINEVLGDYRLTSFAYPYGDASPRTKLLFSRRFATTRGIRPGVNAGLVDLAQLKAIGVEYRSWDRAAIESAVAQAVRRIGWIVFFTHDVSDSPTPYGATPDMLDYALSCVRAVGIDILPVKDALARTAFG</sequence>
<evidence type="ECO:0000259" key="2">
    <source>
        <dbReference type="PROSITE" id="PS51677"/>
    </source>
</evidence>
<dbReference type="STRING" id="1927124.BST13_31085"/>
<dbReference type="OrthoDB" id="2795102at2"/>
<dbReference type="InterPro" id="IPR051398">
    <property type="entry name" value="Polysacch_Deacetylase"/>
</dbReference>
<dbReference type="AlphaFoldDB" id="A0A1X0AAB8"/>
<organism evidence="3 4">
    <name type="scientific">Mycobacterium aquaticum</name>
    <dbReference type="NCBI Taxonomy" id="1927124"/>
    <lineage>
        <taxon>Bacteria</taxon>
        <taxon>Bacillati</taxon>
        <taxon>Actinomycetota</taxon>
        <taxon>Actinomycetes</taxon>
        <taxon>Mycobacteriales</taxon>
        <taxon>Mycobacteriaceae</taxon>
        <taxon>Mycobacterium</taxon>
    </lineage>
</organism>
<dbReference type="GO" id="GO:0005975">
    <property type="term" value="P:carbohydrate metabolic process"/>
    <property type="evidence" value="ECO:0007669"/>
    <property type="project" value="InterPro"/>
</dbReference>
<name>A0A1X0AAB8_9MYCO</name>
<dbReference type="SUPFAM" id="SSF88713">
    <property type="entry name" value="Glycoside hydrolase/deacetylase"/>
    <property type="match status" value="1"/>
</dbReference>
<feature type="domain" description="NodB homology" evidence="2">
    <location>
        <begin position="27"/>
        <end position="246"/>
    </location>
</feature>
<dbReference type="Proteomes" id="UP000192448">
    <property type="component" value="Unassembled WGS sequence"/>
</dbReference>
<protein>
    <recommendedName>
        <fullName evidence="2">NodB homology domain-containing protein</fullName>
    </recommendedName>
</protein>
<dbReference type="GO" id="GO:0016810">
    <property type="term" value="F:hydrolase activity, acting on carbon-nitrogen (but not peptide) bonds"/>
    <property type="evidence" value="ECO:0007669"/>
    <property type="project" value="InterPro"/>
</dbReference>
<dbReference type="InterPro" id="IPR011330">
    <property type="entry name" value="Glyco_hydro/deAcase_b/a-brl"/>
</dbReference>
<dbReference type="CDD" id="cd10967">
    <property type="entry name" value="CE4_GLA_like_6s"/>
    <property type="match status" value="1"/>
</dbReference>